<keyword evidence="3" id="KW-1185">Reference proteome</keyword>
<gene>
    <name evidence="2" type="ORF">HK414_09520</name>
</gene>
<name>A0ABX6P1W3_9BURK</name>
<evidence type="ECO:0008006" key="4">
    <source>
        <dbReference type="Google" id="ProtNLM"/>
    </source>
</evidence>
<reference evidence="2 3" key="1">
    <citation type="submission" date="2020-05" db="EMBL/GenBank/DDBJ databases">
        <title>Ramlibacter rhizophilus sp. nov., isolated from rhizosphere soil of national flower Mugunghwa from South Korea.</title>
        <authorList>
            <person name="Zheng-Fei Y."/>
            <person name="Huan T."/>
        </authorList>
    </citation>
    <scope>NUCLEOTIDE SEQUENCE [LARGE SCALE GENOMIC DNA]</scope>
    <source>
        <strain evidence="2 3">H242</strain>
    </source>
</reference>
<feature type="region of interest" description="Disordered" evidence="1">
    <location>
        <begin position="143"/>
        <end position="181"/>
    </location>
</feature>
<evidence type="ECO:0000313" key="3">
    <source>
        <dbReference type="Proteomes" id="UP000500826"/>
    </source>
</evidence>
<evidence type="ECO:0000256" key="1">
    <source>
        <dbReference type="SAM" id="MobiDB-lite"/>
    </source>
</evidence>
<evidence type="ECO:0000313" key="2">
    <source>
        <dbReference type="EMBL" id="QJW84063.1"/>
    </source>
</evidence>
<protein>
    <recommendedName>
        <fullName evidence="4">DUF3156 family protein</fullName>
    </recommendedName>
</protein>
<organism evidence="2 3">
    <name type="scientific">Ramlibacter terrae</name>
    <dbReference type="NCBI Taxonomy" id="2732511"/>
    <lineage>
        <taxon>Bacteria</taxon>
        <taxon>Pseudomonadati</taxon>
        <taxon>Pseudomonadota</taxon>
        <taxon>Betaproteobacteria</taxon>
        <taxon>Burkholderiales</taxon>
        <taxon>Comamonadaceae</taxon>
        <taxon>Ramlibacter</taxon>
    </lineage>
</organism>
<accession>A0ABX6P1W3</accession>
<dbReference type="Proteomes" id="UP000500826">
    <property type="component" value="Chromosome"/>
</dbReference>
<dbReference type="EMBL" id="CP053418">
    <property type="protein sequence ID" value="QJW84063.1"/>
    <property type="molecule type" value="Genomic_DNA"/>
</dbReference>
<sequence length="181" mass="20199">MFDLRKLFARDGSRREDHGRDTEVDASLPAGRGLEAEYESLIANQCRRWGIADGVVTIEVRRIGRAPDGLDVYLGMVRLAQWERDSSLRLLLGLPLLETKIRRMVRTLWIGEMSHFGGLWLHASEQLHATPAMRELRDLLIQLTPPSHPRPGEDSGGEADPSSLSGVSEITIGAPLERKPD</sequence>
<proteinExistence type="predicted"/>